<sequence>MKSNTIRFVKLSVDTHKLEQSIIAYSEEIQNQLIFKRFGKVEKLPFDPEPYSSDLYDWLIRPVINVLSDEIDTLVIIPDSILRTIPFAAFTDREDNYSYLIEQYALAYLPSIELTEAKGACLPGTQSLLAGISEKDDFRSLPNVPNELKTIKQTIGGKILLNKFFTIKQLKKQ</sequence>
<proteinExistence type="predicted"/>
<reference evidence="3" key="1">
    <citation type="submission" date="2012-11" db="EMBL/GenBank/DDBJ databases">
        <authorList>
            <person name="Lucero-Rivera Y.E."/>
            <person name="Tovar-Ramirez D."/>
        </authorList>
    </citation>
    <scope>NUCLEOTIDE SEQUENCE [LARGE SCALE GENOMIC DNA]</scope>
    <source>
        <strain evidence="3">Araruama</strain>
    </source>
</reference>
<feature type="domain" description="CHAT" evidence="1">
    <location>
        <begin position="50"/>
        <end position="172"/>
    </location>
</feature>
<dbReference type="EMBL" id="ATBP01000515">
    <property type="protein sequence ID" value="ETR69980.1"/>
    <property type="molecule type" value="Genomic_DNA"/>
</dbReference>
<evidence type="ECO:0000313" key="3">
    <source>
        <dbReference type="Proteomes" id="UP000189670"/>
    </source>
</evidence>
<gene>
    <name evidence="2" type="ORF">OMM_09152</name>
</gene>
<dbReference type="AlphaFoldDB" id="A0A1V1P588"/>
<evidence type="ECO:0000313" key="2">
    <source>
        <dbReference type="EMBL" id="ETR69980.1"/>
    </source>
</evidence>
<organism evidence="2 3">
    <name type="scientific">Candidatus Magnetoglobus multicellularis str. Araruama</name>
    <dbReference type="NCBI Taxonomy" id="890399"/>
    <lineage>
        <taxon>Bacteria</taxon>
        <taxon>Pseudomonadati</taxon>
        <taxon>Thermodesulfobacteriota</taxon>
        <taxon>Desulfobacteria</taxon>
        <taxon>Desulfobacterales</taxon>
        <taxon>Desulfobacteraceae</taxon>
        <taxon>Candidatus Magnetoglobus</taxon>
    </lineage>
</organism>
<dbReference type="Pfam" id="PF12770">
    <property type="entry name" value="CHAT"/>
    <property type="match status" value="1"/>
</dbReference>
<dbReference type="InterPro" id="IPR024983">
    <property type="entry name" value="CHAT_dom"/>
</dbReference>
<accession>A0A1V1P588</accession>
<evidence type="ECO:0000259" key="1">
    <source>
        <dbReference type="Pfam" id="PF12770"/>
    </source>
</evidence>
<comment type="caution">
    <text evidence="2">The sequence shown here is derived from an EMBL/GenBank/DDBJ whole genome shotgun (WGS) entry which is preliminary data.</text>
</comment>
<protein>
    <recommendedName>
        <fullName evidence="1">CHAT domain-containing protein</fullName>
    </recommendedName>
</protein>
<name>A0A1V1P588_9BACT</name>
<dbReference type="Proteomes" id="UP000189670">
    <property type="component" value="Unassembled WGS sequence"/>
</dbReference>